<keyword evidence="1" id="KW-0521">NADP</keyword>
<dbReference type="Pfam" id="PF08240">
    <property type="entry name" value="ADH_N"/>
    <property type="match status" value="1"/>
</dbReference>
<evidence type="ECO:0000256" key="1">
    <source>
        <dbReference type="ARBA" id="ARBA00022857"/>
    </source>
</evidence>
<protein>
    <submittedName>
        <fullName evidence="4">Zinc-binding dehydrogenase</fullName>
    </submittedName>
</protein>
<dbReference type="SUPFAM" id="SSF51735">
    <property type="entry name" value="NAD(P)-binding Rossmann-fold domains"/>
    <property type="match status" value="1"/>
</dbReference>
<dbReference type="InterPro" id="IPR013149">
    <property type="entry name" value="ADH-like_C"/>
</dbReference>
<dbReference type="EMBL" id="JAPWIJ010000009">
    <property type="protein sequence ID" value="MCZ4520935.1"/>
    <property type="molecule type" value="Genomic_DNA"/>
</dbReference>
<gene>
    <name evidence="4" type="ORF">O4220_20685</name>
</gene>
<reference evidence="4" key="1">
    <citation type="submission" date="2022-12" db="EMBL/GenBank/DDBJ databases">
        <authorList>
            <person name="Krivoruchko A.V."/>
            <person name="Elkin A."/>
        </authorList>
    </citation>
    <scope>NUCLEOTIDE SEQUENCE</scope>
    <source>
        <strain evidence="4">IEGM 1391</strain>
    </source>
</reference>
<dbReference type="SUPFAM" id="SSF50129">
    <property type="entry name" value="GroES-like"/>
    <property type="match status" value="1"/>
</dbReference>
<dbReference type="RefSeq" id="WP_269607352.1">
    <property type="nucleotide sequence ID" value="NZ_JAPWIJ010000009.1"/>
</dbReference>
<sequence>MKALVFREYGGPEVLKIEELPDPIPGFGEVVVDLKATALNHVDIDVREGVSRFDFAMPHTLGLEGAGVISLVGDGVDPARIGERVAVSYIRTCGHCEWCQRGMENICVNRKLLGEHIPGTYAQKILTPADHCLTLPDTVDFGEAAASLSAFGTAWHALMIRAEVKLGETVLIHSIGGGVASAALQICKAAGATVIGTASRDDKLAQATADGADHVINYTTTNVRTAVDEITEGRGVELVFDGVGGTAFTDSMFMLRPYGRLVSIGAHAGEVVEFDIIEFFRRQISYISSHTQTRDEMRTVLDLVGKGVLRPRINSRYALDRAGEAHEELAARTSYGKIILDID</sequence>
<dbReference type="Gene3D" id="3.90.180.10">
    <property type="entry name" value="Medium-chain alcohol dehydrogenases, catalytic domain"/>
    <property type="match status" value="1"/>
</dbReference>
<accession>A0ABT4MIW8</accession>
<proteinExistence type="predicted"/>
<dbReference type="SMART" id="SM00829">
    <property type="entry name" value="PKS_ER"/>
    <property type="match status" value="1"/>
</dbReference>
<keyword evidence="2" id="KW-0560">Oxidoreductase</keyword>
<evidence type="ECO:0000313" key="4">
    <source>
        <dbReference type="EMBL" id="MCZ4520935.1"/>
    </source>
</evidence>
<dbReference type="PANTHER" id="PTHR48106">
    <property type="entry name" value="QUINONE OXIDOREDUCTASE PIG3-RELATED"/>
    <property type="match status" value="1"/>
</dbReference>
<dbReference type="InterPro" id="IPR013154">
    <property type="entry name" value="ADH-like_N"/>
</dbReference>
<dbReference type="InterPro" id="IPR020843">
    <property type="entry name" value="ER"/>
</dbReference>
<evidence type="ECO:0000313" key="5">
    <source>
        <dbReference type="Proteomes" id="UP001081071"/>
    </source>
</evidence>
<dbReference type="Pfam" id="PF00107">
    <property type="entry name" value="ADH_zinc_N"/>
    <property type="match status" value="1"/>
</dbReference>
<dbReference type="InterPro" id="IPR036291">
    <property type="entry name" value="NAD(P)-bd_dom_sf"/>
</dbReference>
<dbReference type="Proteomes" id="UP001081071">
    <property type="component" value="Unassembled WGS sequence"/>
</dbReference>
<name>A0ABT4MIW8_9NOCA</name>
<dbReference type="InterPro" id="IPR011032">
    <property type="entry name" value="GroES-like_sf"/>
</dbReference>
<evidence type="ECO:0000259" key="3">
    <source>
        <dbReference type="SMART" id="SM00829"/>
    </source>
</evidence>
<keyword evidence="5" id="KW-1185">Reference proteome</keyword>
<dbReference type="PANTHER" id="PTHR48106:SF13">
    <property type="entry name" value="QUINONE OXIDOREDUCTASE-RELATED"/>
    <property type="match status" value="1"/>
</dbReference>
<feature type="domain" description="Enoyl reductase (ER)" evidence="3">
    <location>
        <begin position="10"/>
        <end position="340"/>
    </location>
</feature>
<evidence type="ECO:0000256" key="2">
    <source>
        <dbReference type="ARBA" id="ARBA00023002"/>
    </source>
</evidence>
<comment type="caution">
    <text evidence="4">The sequence shown here is derived from an EMBL/GenBank/DDBJ whole genome shotgun (WGS) entry which is preliminary data.</text>
</comment>
<organism evidence="4 5">
    <name type="scientific">Rhodococcus ruber</name>
    <dbReference type="NCBI Taxonomy" id="1830"/>
    <lineage>
        <taxon>Bacteria</taxon>
        <taxon>Bacillati</taxon>
        <taxon>Actinomycetota</taxon>
        <taxon>Actinomycetes</taxon>
        <taxon>Mycobacteriales</taxon>
        <taxon>Nocardiaceae</taxon>
        <taxon>Rhodococcus</taxon>
    </lineage>
</organism>